<dbReference type="InParanoid" id="A0A0F7IH51"/>
<evidence type="ECO:0000313" key="2">
    <source>
        <dbReference type="Proteomes" id="UP000034723"/>
    </source>
</evidence>
<organism evidence="1 2">
    <name type="scientific">Geoglobus ahangari</name>
    <dbReference type="NCBI Taxonomy" id="113653"/>
    <lineage>
        <taxon>Archaea</taxon>
        <taxon>Methanobacteriati</taxon>
        <taxon>Methanobacteriota</taxon>
        <taxon>Archaeoglobi</taxon>
        <taxon>Archaeoglobales</taxon>
        <taxon>Archaeoglobaceae</taxon>
        <taxon>Geoglobus</taxon>
    </lineage>
</organism>
<name>A0A0F7IH51_9EURY</name>
<keyword evidence="2" id="KW-1185">Reference proteome</keyword>
<evidence type="ECO:0000313" key="1">
    <source>
        <dbReference type="EMBL" id="AKG91313.1"/>
    </source>
</evidence>
<sequence length="41" mass="4689">MACMVCGSGRFVPLHEDERFTYYACTNCGNTNVMPRDVRLM</sequence>
<proteinExistence type="predicted"/>
<dbReference type="HOGENOM" id="CLU_217065_0_0_2"/>
<dbReference type="RefSeq" id="WP_281173920.1">
    <property type="nucleotide sequence ID" value="NZ_CP011267.1"/>
</dbReference>
<dbReference type="Proteomes" id="UP000034723">
    <property type="component" value="Chromosome"/>
</dbReference>
<reference evidence="1 2" key="1">
    <citation type="submission" date="2015-04" db="EMBL/GenBank/DDBJ databases">
        <title>The complete genome sequence of the hyperthermophilic, obligate iron-reducing archaeon Geoglobus ahangari strain 234T.</title>
        <authorList>
            <person name="Manzella M.P."/>
            <person name="Holmes D.E."/>
            <person name="Rocheleau J.M."/>
            <person name="Chung A."/>
            <person name="Reguera G."/>
            <person name="Kashefi K."/>
        </authorList>
    </citation>
    <scope>NUCLEOTIDE SEQUENCE [LARGE SCALE GENOMIC DNA]</scope>
    <source>
        <strain evidence="1 2">234</strain>
    </source>
</reference>
<accession>A0A0F7IH51</accession>
<dbReference type="KEGG" id="gah:GAH_01391"/>
<dbReference type="EMBL" id="CP011267">
    <property type="protein sequence ID" value="AKG91313.1"/>
    <property type="molecule type" value="Genomic_DNA"/>
</dbReference>
<protein>
    <submittedName>
        <fullName evidence="1">Uncharacterized protein</fullName>
    </submittedName>
</protein>
<dbReference type="GeneID" id="80458456"/>
<gene>
    <name evidence="1" type="ORF">GAH_01391</name>
</gene>
<dbReference type="AlphaFoldDB" id="A0A0F7IH51"/>